<name>A0A840WGZ4_9RHOB</name>
<dbReference type="Proteomes" id="UP000553766">
    <property type="component" value="Unassembled WGS sequence"/>
</dbReference>
<protein>
    <submittedName>
        <fullName evidence="2">Lipopolysaccharide export system protein LptC</fullName>
    </submittedName>
</protein>
<organism evidence="2 3">
    <name type="scientific">Rubricella aquisinus</name>
    <dbReference type="NCBI Taxonomy" id="2028108"/>
    <lineage>
        <taxon>Bacteria</taxon>
        <taxon>Pseudomonadati</taxon>
        <taxon>Pseudomonadota</taxon>
        <taxon>Alphaproteobacteria</taxon>
        <taxon>Rhodobacterales</taxon>
        <taxon>Paracoccaceae</taxon>
        <taxon>Rubricella</taxon>
    </lineage>
</organism>
<keyword evidence="1" id="KW-0472">Membrane</keyword>
<gene>
    <name evidence="2" type="ORF">FHS89_000387</name>
</gene>
<dbReference type="Pfam" id="PF06835">
    <property type="entry name" value="LptC"/>
    <property type="match status" value="1"/>
</dbReference>
<dbReference type="InterPro" id="IPR010664">
    <property type="entry name" value="LipoPS_assembly_LptC-rel"/>
</dbReference>
<comment type="caution">
    <text evidence="2">The sequence shown here is derived from an EMBL/GenBank/DDBJ whole genome shotgun (WGS) entry which is preliminary data.</text>
</comment>
<evidence type="ECO:0000313" key="2">
    <source>
        <dbReference type="EMBL" id="MBB5514389.1"/>
    </source>
</evidence>
<reference evidence="2 3" key="1">
    <citation type="submission" date="2020-08" db="EMBL/GenBank/DDBJ databases">
        <title>Genomic Encyclopedia of Type Strains, Phase IV (KMG-IV): sequencing the most valuable type-strain genomes for metagenomic binning, comparative biology and taxonomic classification.</title>
        <authorList>
            <person name="Goeker M."/>
        </authorList>
    </citation>
    <scope>NUCLEOTIDE SEQUENCE [LARGE SCALE GENOMIC DNA]</scope>
    <source>
        <strain evidence="2 3">DSM 103377</strain>
    </source>
</reference>
<accession>A0A840WGZ4</accession>
<evidence type="ECO:0000313" key="3">
    <source>
        <dbReference type="Proteomes" id="UP000553766"/>
    </source>
</evidence>
<feature type="transmembrane region" description="Helical" evidence="1">
    <location>
        <begin position="12"/>
        <end position="33"/>
    </location>
</feature>
<proteinExistence type="predicted"/>
<sequence>MAAGGAYSRMVRVLRVGLPLLAIALLSTIFLVGEDDTLDSPLDLLDDLAEGTFLDNGAQDARFTGVRANGLPYRMRAEEITLIDRDAQRYRIVDPALELEDAAGDITNASANIGTFDDETGVLTLDGNVDAATSAGSRIQATTARLNVETESGTFTGAVVLTLEQGTISAERLIIEPVAADAPEGQKGLIRFEGNVRMVLVDRATPDQE</sequence>
<keyword evidence="1" id="KW-1133">Transmembrane helix</keyword>
<dbReference type="EMBL" id="JACIJS010000001">
    <property type="protein sequence ID" value="MBB5514389.1"/>
    <property type="molecule type" value="Genomic_DNA"/>
</dbReference>
<keyword evidence="1" id="KW-0812">Transmembrane</keyword>
<dbReference type="AlphaFoldDB" id="A0A840WGZ4"/>
<keyword evidence="3" id="KW-1185">Reference proteome</keyword>
<evidence type="ECO:0000256" key="1">
    <source>
        <dbReference type="SAM" id="Phobius"/>
    </source>
</evidence>
<dbReference type="RefSeq" id="WP_184007902.1">
    <property type="nucleotide sequence ID" value="NZ_JACIJS010000001.1"/>
</dbReference>